<name>A0ABZ1YST7_9NOCA</name>
<proteinExistence type="predicted"/>
<organism evidence="1 2">
    <name type="scientific">Nocardia vinacea</name>
    <dbReference type="NCBI Taxonomy" id="96468"/>
    <lineage>
        <taxon>Bacteria</taxon>
        <taxon>Bacillati</taxon>
        <taxon>Actinomycetota</taxon>
        <taxon>Actinomycetes</taxon>
        <taxon>Mycobacteriales</taxon>
        <taxon>Nocardiaceae</taxon>
        <taxon>Nocardia</taxon>
    </lineage>
</organism>
<keyword evidence="2" id="KW-1185">Reference proteome</keyword>
<sequence>MRTAFRDPGIPDGEKSVYTVGIADQPHRFEVTSVVAHEDGGYRSTVEMRPGDGDPTIRIEQRFQRVDGWLRAEDYRAETRSGNTVVSREEAHFVDTTHLQFGSGISPFPSNIMPLIGGLTLLRGLDFSEGAVESLDLWLAFSVHWPLAARVAKQTTIDVPAGRLSSWPVHLRPGFAHVNSFLDKVIGGLIPSSIAHFDAAPPHRLVRFSFPTEAMPSDPRGLMELVT</sequence>
<protein>
    <submittedName>
        <fullName evidence="1">Uncharacterized protein</fullName>
    </submittedName>
</protein>
<dbReference type="EMBL" id="CP109441">
    <property type="protein sequence ID" value="WUV46168.1"/>
    <property type="molecule type" value="Genomic_DNA"/>
</dbReference>
<gene>
    <name evidence="1" type="ORF">OG563_45110</name>
</gene>
<reference evidence="1" key="1">
    <citation type="submission" date="2022-10" db="EMBL/GenBank/DDBJ databases">
        <title>The complete genomes of actinobacterial strains from the NBC collection.</title>
        <authorList>
            <person name="Joergensen T.S."/>
            <person name="Alvarez Arevalo M."/>
            <person name="Sterndorff E.B."/>
            <person name="Faurdal D."/>
            <person name="Vuksanovic O."/>
            <person name="Mourched A.-S."/>
            <person name="Charusanti P."/>
            <person name="Shaw S."/>
            <person name="Blin K."/>
            <person name="Weber T."/>
        </authorList>
    </citation>
    <scope>NUCLEOTIDE SEQUENCE</scope>
    <source>
        <strain evidence="1">NBC_01482</strain>
    </source>
</reference>
<accession>A0ABZ1YST7</accession>
<dbReference type="Proteomes" id="UP001432062">
    <property type="component" value="Chromosome"/>
</dbReference>
<evidence type="ECO:0000313" key="2">
    <source>
        <dbReference type="Proteomes" id="UP001432062"/>
    </source>
</evidence>
<dbReference type="RefSeq" id="WP_329409751.1">
    <property type="nucleotide sequence ID" value="NZ_CP109441.1"/>
</dbReference>
<evidence type="ECO:0000313" key="1">
    <source>
        <dbReference type="EMBL" id="WUV46168.1"/>
    </source>
</evidence>